<protein>
    <submittedName>
        <fullName evidence="1">Uncharacterized protein</fullName>
    </submittedName>
</protein>
<dbReference type="EMBL" id="CP003944">
    <property type="protein sequence ID" value="AFZ50799.1"/>
    <property type="molecule type" value="Genomic_DNA"/>
</dbReference>
<dbReference type="Proteomes" id="UP000010482">
    <property type="component" value="Chromosome"/>
</dbReference>
<name>K9YV82_DACS8</name>
<organism evidence="1 2">
    <name type="scientific">Dactylococcopsis salina (strain PCC 8305)</name>
    <name type="common">Myxobactron salinum</name>
    <dbReference type="NCBI Taxonomy" id="13035"/>
    <lineage>
        <taxon>Bacteria</taxon>
        <taxon>Bacillati</taxon>
        <taxon>Cyanobacteriota</taxon>
        <taxon>Cyanophyceae</taxon>
        <taxon>Nodosilineales</taxon>
        <taxon>Cymatolegaceae</taxon>
        <taxon>Dactylococcopsis</taxon>
    </lineage>
</organism>
<gene>
    <name evidence="1" type="ORF">Dacsa_2173</name>
</gene>
<evidence type="ECO:0000313" key="1">
    <source>
        <dbReference type="EMBL" id="AFZ50799.1"/>
    </source>
</evidence>
<evidence type="ECO:0000313" key="2">
    <source>
        <dbReference type="Proteomes" id="UP000010482"/>
    </source>
</evidence>
<dbReference type="AlphaFoldDB" id="K9YV82"/>
<proteinExistence type="predicted"/>
<dbReference type="HOGENOM" id="CLU_3098004_0_0_3"/>
<dbReference type="KEGG" id="dsl:Dacsa_2173"/>
<accession>K9YV82</accession>
<keyword evidence="2" id="KW-1185">Reference proteome</keyword>
<dbReference type="STRING" id="13035.Dacsa_2173"/>
<sequence length="51" mass="5982">MGEQLVLQIDYLYHFQKVMLQYPMMKLSYGGQGKPYNVALVIRNGIRLLIH</sequence>
<reference evidence="1" key="1">
    <citation type="submission" date="2012-04" db="EMBL/GenBank/DDBJ databases">
        <title>Finished genome of Dactylococcopsis salina PCC 8305.</title>
        <authorList>
            <consortium name="US DOE Joint Genome Institute"/>
            <person name="Gugger M."/>
            <person name="Coursin T."/>
            <person name="Rippka R."/>
            <person name="Tandeau De Marsac N."/>
            <person name="Huntemann M."/>
            <person name="Wei C.-L."/>
            <person name="Han J."/>
            <person name="Detter J.C."/>
            <person name="Han C."/>
            <person name="Tapia R."/>
            <person name="Daligault H."/>
            <person name="Chen A."/>
            <person name="Krypides N."/>
            <person name="Mavromatis K."/>
            <person name="Markowitz V."/>
            <person name="Szeto E."/>
            <person name="Ivanova N."/>
            <person name="Ovchinnikova G."/>
            <person name="Pagani I."/>
            <person name="Pati A."/>
            <person name="Goodwin L."/>
            <person name="Peters L."/>
            <person name="Pitluck S."/>
            <person name="Woyke T."/>
            <person name="Kerfeld C."/>
        </authorList>
    </citation>
    <scope>NUCLEOTIDE SEQUENCE [LARGE SCALE GENOMIC DNA]</scope>
    <source>
        <strain evidence="1">PCC 8305</strain>
    </source>
</reference>